<protein>
    <recommendedName>
        <fullName evidence="1">DUF2169 domain-containing protein</fullName>
    </recommendedName>
</protein>
<evidence type="ECO:0000313" key="3">
    <source>
        <dbReference type="Proteomes" id="UP000237968"/>
    </source>
</evidence>
<dbReference type="EMBL" id="PVNK01000190">
    <property type="protein sequence ID" value="PRP93202.1"/>
    <property type="molecule type" value="Genomic_DNA"/>
</dbReference>
<proteinExistence type="predicted"/>
<comment type="caution">
    <text evidence="2">The sequence shown here is derived from an EMBL/GenBank/DDBJ whole genome shotgun (WGS) entry which is preliminary data.</text>
</comment>
<evidence type="ECO:0000259" key="1">
    <source>
        <dbReference type="Pfam" id="PF09937"/>
    </source>
</evidence>
<accession>A0A2S9XK27</accession>
<dbReference type="InterPro" id="IPR018683">
    <property type="entry name" value="DUF2169"/>
</dbReference>
<dbReference type="Proteomes" id="UP000237968">
    <property type="component" value="Unassembled WGS sequence"/>
</dbReference>
<dbReference type="AlphaFoldDB" id="A0A2S9XK27"/>
<dbReference type="Pfam" id="PF09937">
    <property type="entry name" value="DUF2169"/>
    <property type="match status" value="1"/>
</dbReference>
<organism evidence="2 3">
    <name type="scientific">Enhygromyxa salina</name>
    <dbReference type="NCBI Taxonomy" id="215803"/>
    <lineage>
        <taxon>Bacteria</taxon>
        <taxon>Pseudomonadati</taxon>
        <taxon>Myxococcota</taxon>
        <taxon>Polyangia</taxon>
        <taxon>Nannocystales</taxon>
        <taxon>Nannocystaceae</taxon>
        <taxon>Enhygromyxa</taxon>
    </lineage>
</organism>
<sequence length="289" mass="32064">MLVEGKAVAPGRQPVRELLVRLEVAGKTKDVLVVGDRRWVHVVGELRPSPAVPFVEMPLRFDRAFGGVDAPRGPDSSQAERRNLSAVGFSAAPRGARLDGSPLPNLEHPRARIRAASDRPTPVGFGPVGRSWLPRLAHAGTYDERWQRTRRPFLPEDFDARFFQSAPEDQQHPRLRGGELIRCHHMADEAIVEYLVPKVDLPVQAVHASHSVALHPELDTIVLEPHAGLATLTWRARTAMPRKPSRLREIWIGPPPPGEPVEIRAGRPVFARLGDATSWLARQTREADA</sequence>
<gene>
    <name evidence="2" type="ORF">ENSA5_44690</name>
</gene>
<feature type="domain" description="DUF2169" evidence="1">
    <location>
        <begin position="2"/>
        <end position="235"/>
    </location>
</feature>
<evidence type="ECO:0000313" key="2">
    <source>
        <dbReference type="EMBL" id="PRP93202.1"/>
    </source>
</evidence>
<keyword evidence="3" id="KW-1185">Reference proteome</keyword>
<name>A0A2S9XK27_9BACT</name>
<reference evidence="2 3" key="1">
    <citation type="submission" date="2018-03" db="EMBL/GenBank/DDBJ databases">
        <title>Draft Genome Sequences of the Obligatory Marine Myxobacteria Enhygromyxa salina SWB005.</title>
        <authorList>
            <person name="Poehlein A."/>
            <person name="Moghaddam J.A."/>
            <person name="Harms H."/>
            <person name="Alanjari M."/>
            <person name="Koenig G.M."/>
            <person name="Daniel R."/>
            <person name="Schaeberle T.F."/>
        </authorList>
    </citation>
    <scope>NUCLEOTIDE SEQUENCE [LARGE SCALE GENOMIC DNA]</scope>
    <source>
        <strain evidence="2 3">SWB005</strain>
    </source>
</reference>